<dbReference type="Gene3D" id="3.90.70.10">
    <property type="entry name" value="Cysteine proteinases"/>
    <property type="match status" value="1"/>
</dbReference>
<feature type="domain" description="Peptidase C39" evidence="10">
    <location>
        <begin position="23"/>
        <end position="142"/>
    </location>
</feature>
<dbReference type="Pfam" id="PF00664">
    <property type="entry name" value="ABC_membrane"/>
    <property type="match status" value="1"/>
</dbReference>
<evidence type="ECO:0000256" key="5">
    <source>
        <dbReference type="ARBA" id="ARBA00022989"/>
    </source>
</evidence>
<dbReference type="GO" id="GO:0005524">
    <property type="term" value="F:ATP binding"/>
    <property type="evidence" value="ECO:0007669"/>
    <property type="project" value="UniProtKB-KW"/>
</dbReference>
<dbReference type="PANTHER" id="PTHR24221">
    <property type="entry name" value="ATP-BINDING CASSETTE SUB-FAMILY B"/>
    <property type="match status" value="1"/>
</dbReference>
<dbReference type="PROSITE" id="PS50990">
    <property type="entry name" value="PEPTIDASE_C39"/>
    <property type="match status" value="1"/>
</dbReference>
<gene>
    <name evidence="11" type="ORF">XhyaCFBP1156_20725</name>
</gene>
<keyword evidence="2 7" id="KW-0812">Transmembrane</keyword>
<accession>A0A2S7ENP2</accession>
<dbReference type="Gene3D" id="3.40.50.300">
    <property type="entry name" value="P-loop containing nucleotide triphosphate hydrolases"/>
    <property type="match status" value="1"/>
</dbReference>
<feature type="transmembrane region" description="Helical" evidence="7">
    <location>
        <begin position="299"/>
        <end position="326"/>
    </location>
</feature>
<comment type="caution">
    <text evidence="11">The sequence shown here is derived from an EMBL/GenBank/DDBJ whole genome shotgun (WGS) entry which is preliminary data.</text>
</comment>
<dbReference type="GO" id="GO:0005886">
    <property type="term" value="C:plasma membrane"/>
    <property type="evidence" value="ECO:0007669"/>
    <property type="project" value="UniProtKB-SubCell"/>
</dbReference>
<evidence type="ECO:0000259" key="8">
    <source>
        <dbReference type="PROSITE" id="PS50893"/>
    </source>
</evidence>
<dbReference type="SUPFAM" id="SSF52540">
    <property type="entry name" value="P-loop containing nucleoside triphosphate hydrolases"/>
    <property type="match status" value="1"/>
</dbReference>
<name>A0A2S7ENP2_9XANT</name>
<feature type="domain" description="ABC transporter" evidence="8">
    <location>
        <begin position="488"/>
        <end position="703"/>
    </location>
</feature>
<keyword evidence="12" id="KW-1185">Reference proteome</keyword>
<dbReference type="InterPro" id="IPR027417">
    <property type="entry name" value="P-loop_NTPase"/>
</dbReference>
<dbReference type="Pfam" id="PF00005">
    <property type="entry name" value="ABC_tran"/>
    <property type="match status" value="1"/>
</dbReference>
<feature type="transmembrane region" description="Helical" evidence="7">
    <location>
        <begin position="210"/>
        <end position="231"/>
    </location>
</feature>
<dbReference type="PROSITE" id="PS50893">
    <property type="entry name" value="ABC_TRANSPORTER_2"/>
    <property type="match status" value="1"/>
</dbReference>
<dbReference type="InterPro" id="IPR036640">
    <property type="entry name" value="ABC1_TM_sf"/>
</dbReference>
<dbReference type="Gene3D" id="1.20.1560.10">
    <property type="entry name" value="ABC transporter type 1, transmembrane domain"/>
    <property type="match status" value="1"/>
</dbReference>
<dbReference type="InterPro" id="IPR003439">
    <property type="entry name" value="ABC_transporter-like_ATP-bd"/>
</dbReference>
<dbReference type="OrthoDB" id="6828292at2"/>
<dbReference type="InterPro" id="IPR005074">
    <property type="entry name" value="Peptidase_C39"/>
</dbReference>
<keyword evidence="4" id="KW-0067">ATP-binding</keyword>
<dbReference type="PROSITE" id="PS50929">
    <property type="entry name" value="ABC_TM1F"/>
    <property type="match status" value="1"/>
</dbReference>
<protein>
    <recommendedName>
        <fullName evidence="13">ABC transporter</fullName>
    </recommendedName>
</protein>
<evidence type="ECO:0000256" key="7">
    <source>
        <dbReference type="SAM" id="Phobius"/>
    </source>
</evidence>
<dbReference type="GO" id="GO:0016887">
    <property type="term" value="F:ATP hydrolysis activity"/>
    <property type="evidence" value="ECO:0007669"/>
    <property type="project" value="InterPro"/>
</dbReference>
<keyword evidence="3" id="KW-0547">Nucleotide-binding</keyword>
<keyword evidence="5 7" id="KW-1133">Transmembrane helix</keyword>
<dbReference type="RefSeq" id="WP_104559040.1">
    <property type="nucleotide sequence ID" value="NZ_CP043476.1"/>
</dbReference>
<evidence type="ECO:0000259" key="9">
    <source>
        <dbReference type="PROSITE" id="PS50929"/>
    </source>
</evidence>
<dbReference type="PANTHER" id="PTHR24221:SF606">
    <property type="entry name" value="COLICIN V SECRETION-PROCESSING ATP-BINDING PROTEIN"/>
    <property type="match status" value="1"/>
</dbReference>
<dbReference type="GO" id="GO:0006508">
    <property type="term" value="P:proteolysis"/>
    <property type="evidence" value="ECO:0007669"/>
    <property type="project" value="InterPro"/>
</dbReference>
<dbReference type="SMART" id="SM00382">
    <property type="entry name" value="AAA"/>
    <property type="match status" value="1"/>
</dbReference>
<dbReference type="Proteomes" id="UP000238261">
    <property type="component" value="Unassembled WGS sequence"/>
</dbReference>
<dbReference type="SUPFAM" id="SSF90123">
    <property type="entry name" value="ABC transporter transmembrane region"/>
    <property type="match status" value="1"/>
</dbReference>
<dbReference type="GO" id="GO:0140359">
    <property type="term" value="F:ABC-type transporter activity"/>
    <property type="evidence" value="ECO:0007669"/>
    <property type="project" value="InterPro"/>
</dbReference>
<feature type="transmembrane region" description="Helical" evidence="7">
    <location>
        <begin position="410"/>
        <end position="436"/>
    </location>
</feature>
<dbReference type="GO" id="GO:0008233">
    <property type="term" value="F:peptidase activity"/>
    <property type="evidence" value="ECO:0007669"/>
    <property type="project" value="InterPro"/>
</dbReference>
<feature type="domain" description="ABC transmembrane type-1" evidence="9">
    <location>
        <begin position="176"/>
        <end position="456"/>
    </location>
</feature>
<proteinExistence type="predicted"/>
<keyword evidence="6 7" id="KW-0472">Membrane</keyword>
<evidence type="ECO:0008006" key="13">
    <source>
        <dbReference type="Google" id="ProtNLM"/>
    </source>
</evidence>
<dbReference type="Pfam" id="PF03412">
    <property type="entry name" value="Peptidase_C39"/>
    <property type="match status" value="1"/>
</dbReference>
<organism evidence="11 12">
    <name type="scientific">Xanthomonas hyacinthi</name>
    <dbReference type="NCBI Taxonomy" id="56455"/>
    <lineage>
        <taxon>Bacteria</taxon>
        <taxon>Pseudomonadati</taxon>
        <taxon>Pseudomonadota</taxon>
        <taxon>Gammaproteobacteria</taxon>
        <taxon>Lysobacterales</taxon>
        <taxon>Lysobacteraceae</taxon>
        <taxon>Xanthomonas</taxon>
    </lineage>
</organism>
<dbReference type="InterPro" id="IPR017871">
    <property type="entry name" value="ABC_transporter-like_CS"/>
</dbReference>
<dbReference type="EMBL" id="MDEG01000045">
    <property type="protein sequence ID" value="PPU93406.1"/>
    <property type="molecule type" value="Genomic_DNA"/>
</dbReference>
<dbReference type="AlphaFoldDB" id="A0A2S7ENP2"/>
<evidence type="ECO:0000313" key="11">
    <source>
        <dbReference type="EMBL" id="PPU93406.1"/>
    </source>
</evidence>
<dbReference type="GO" id="GO:0034040">
    <property type="term" value="F:ATPase-coupled lipid transmembrane transporter activity"/>
    <property type="evidence" value="ECO:0007669"/>
    <property type="project" value="TreeGrafter"/>
</dbReference>
<feature type="transmembrane region" description="Helical" evidence="7">
    <location>
        <begin position="172"/>
        <end position="198"/>
    </location>
</feature>
<dbReference type="InterPro" id="IPR039421">
    <property type="entry name" value="Type_1_exporter"/>
</dbReference>
<dbReference type="InterPro" id="IPR003593">
    <property type="entry name" value="AAA+_ATPase"/>
</dbReference>
<reference evidence="12" key="1">
    <citation type="submission" date="2016-08" db="EMBL/GenBank/DDBJ databases">
        <authorList>
            <person name="Merda D."/>
            <person name="Briand M."/>
            <person name="Taghouti G."/>
            <person name="Carrere S."/>
            <person name="Gouzy J."/>
            <person name="Portier P."/>
            <person name="Jacques M.-A."/>
            <person name="Fischer-Le Saux M."/>
        </authorList>
    </citation>
    <scope>NUCLEOTIDE SEQUENCE [LARGE SCALE GENOMIC DNA]</scope>
    <source>
        <strain evidence="12">CFBP1156</strain>
    </source>
</reference>
<evidence type="ECO:0000313" key="12">
    <source>
        <dbReference type="Proteomes" id="UP000238261"/>
    </source>
</evidence>
<comment type="subcellular location">
    <subcellularLocation>
        <location evidence="1">Cell membrane</location>
        <topology evidence="1">Multi-pass membrane protein</topology>
    </subcellularLocation>
</comment>
<evidence type="ECO:0000256" key="3">
    <source>
        <dbReference type="ARBA" id="ARBA00022741"/>
    </source>
</evidence>
<evidence type="ECO:0000256" key="4">
    <source>
        <dbReference type="ARBA" id="ARBA00022840"/>
    </source>
</evidence>
<evidence type="ECO:0000256" key="1">
    <source>
        <dbReference type="ARBA" id="ARBA00004651"/>
    </source>
</evidence>
<dbReference type="InterPro" id="IPR011527">
    <property type="entry name" value="ABC1_TM_dom"/>
</dbReference>
<evidence type="ECO:0000256" key="6">
    <source>
        <dbReference type="ARBA" id="ARBA00023136"/>
    </source>
</evidence>
<dbReference type="CDD" id="cd18567">
    <property type="entry name" value="ABC_6TM_CvaB_RaxB_like"/>
    <property type="match status" value="1"/>
</dbReference>
<evidence type="ECO:0000256" key="2">
    <source>
        <dbReference type="ARBA" id="ARBA00022692"/>
    </source>
</evidence>
<evidence type="ECO:0000259" key="10">
    <source>
        <dbReference type="PROSITE" id="PS50990"/>
    </source>
</evidence>
<dbReference type="PROSITE" id="PS00211">
    <property type="entry name" value="ABC_TRANSPORTER_1"/>
    <property type="match status" value="1"/>
</dbReference>
<sequence>MNHLFAGFLKYMRRKPKVPMIYQAEVNECGIACLTMISQAHGSKATLRAMRVRFPPSNYGTSVRDLVELGRSIGYRSTAYRIEPEHLAEIPSPCVALLDLSHFVVIKRIRGGCIFINDPAEGELKMAMGEFGNRFTGVVVAFGPPPEPISQELVERSGVLAFLLAGVASRKLTISAVVAVALILEVLLLLGPLLIQSFTDSVIQAGDVELAYVLMASFAGAALIQLAFGIYRNNLLSRLSEYLVVEWNVRISETLMRLPYSFFLRRASSEVYSRFRSIDVIQRTITNKFVESALDGLGLIFTMAMIFAYSPRLAVVTLIFGAVYACSRHFTFKNARDCEHAEIRETTAQHGILQEMLNGITTIKSGGLESVQLSRYESRTRAAAHAMARLQGWTSAGSTISKFLLQFHTVIIIGFGVLISLRGGMSFGMVIAYVSYSTQFIDRCTRVSDVFVDWRLVKIHNQRLSDILDEKPVVPGATPLPPSDAISIKVESLSYGYGADTESVLRAESFEIGAGECVAVIGRSGVGKSTLIKLMMGLLQPSSGTITFNEVALNEIDPVDLHRSVACVLQDDQLFGGSVFENIASFAPNYSRDEVVAAAIKARIHDEIMAMPMGYETSVINMGKSFSAGQKQRILLARALYGSPKVIFMDEATSHLDVGNEVSIASAIAELNMTRVIVAHRPDTIRSADRVIELHGVNSAEPVS</sequence>